<evidence type="ECO:0000313" key="7">
    <source>
        <dbReference type="EMBL" id="GAP02934.1"/>
    </source>
</evidence>
<dbReference type="RefSeq" id="WP_059378090.1">
    <property type="nucleotide sequence ID" value="NZ_DF968065.1"/>
</dbReference>
<evidence type="ECO:0000256" key="2">
    <source>
        <dbReference type="ARBA" id="ARBA00008973"/>
    </source>
</evidence>
<evidence type="ECO:0000256" key="6">
    <source>
        <dbReference type="ARBA" id="ARBA00023288"/>
    </source>
</evidence>
<keyword evidence="3" id="KW-0732">Signal</keyword>
<comment type="similarity">
    <text evidence="2">Belongs to the NlpA lipoprotein family.</text>
</comment>
<dbReference type="STRING" id="220714.SAMN05660469_1234"/>
<dbReference type="SUPFAM" id="SSF53850">
    <property type="entry name" value="Periplasmic binding protein-like II"/>
    <property type="match status" value="1"/>
</dbReference>
<proteinExistence type="inferred from homology"/>
<dbReference type="InterPro" id="IPR004872">
    <property type="entry name" value="Lipoprotein_NlpA"/>
</dbReference>
<dbReference type="Proteomes" id="UP000061227">
    <property type="component" value="Unassembled WGS sequence"/>
</dbReference>
<dbReference type="OrthoDB" id="9812878at2"/>
<evidence type="ECO:0000313" key="8">
    <source>
        <dbReference type="Proteomes" id="UP000061227"/>
    </source>
</evidence>
<gene>
    <name evidence="7" type="ORF">FPFC_031180</name>
</gene>
<dbReference type="EMBL" id="DF968065">
    <property type="protein sequence ID" value="GAP02934.1"/>
    <property type="molecule type" value="Genomic_DNA"/>
</dbReference>
<dbReference type="PANTHER" id="PTHR30429">
    <property type="entry name" value="D-METHIONINE-BINDING LIPOPROTEIN METQ"/>
    <property type="match status" value="1"/>
</dbReference>
<dbReference type="PANTHER" id="PTHR30429:SF3">
    <property type="entry name" value="LIPOPROTEIN"/>
    <property type="match status" value="1"/>
</dbReference>
<dbReference type="Gene3D" id="3.40.190.10">
    <property type="entry name" value="Periplasmic binding protein-like II"/>
    <property type="match status" value="2"/>
</dbReference>
<evidence type="ECO:0000256" key="4">
    <source>
        <dbReference type="ARBA" id="ARBA00023136"/>
    </source>
</evidence>
<keyword evidence="4" id="KW-0472">Membrane</keyword>
<protein>
    <submittedName>
        <fullName evidence="7">ABC-type metal ion transport system, periplasmic component/surface antigen</fullName>
    </submittedName>
</protein>
<evidence type="ECO:0000256" key="5">
    <source>
        <dbReference type="ARBA" id="ARBA00023139"/>
    </source>
</evidence>
<keyword evidence="8" id="KW-1185">Reference proteome</keyword>
<evidence type="ECO:0000256" key="1">
    <source>
        <dbReference type="ARBA" id="ARBA00004635"/>
    </source>
</evidence>
<name>A0A3F3GVP8_9LACO</name>
<keyword evidence="5" id="KW-0564">Palmitate</keyword>
<comment type="subcellular location">
    <subcellularLocation>
        <location evidence="1">Membrane</location>
        <topology evidence="1">Lipid-anchor</topology>
    </subcellularLocation>
</comment>
<dbReference type="Pfam" id="PF03180">
    <property type="entry name" value="Lipoprotein_9"/>
    <property type="match status" value="1"/>
</dbReference>
<reference evidence="7 8" key="1">
    <citation type="journal article" date="2015" name="BMC Genomics">
        <title>Comparative genomics of Fructobacillus spp. and Leuconostoc spp. reveals niche-specific evolution of Fructobacillus spp.</title>
        <authorList>
            <person name="Endo A."/>
            <person name="Tanizawa Y."/>
            <person name="Tanaka N."/>
            <person name="Maeno S."/>
            <person name="Kumar H."/>
            <person name="Shiwa Y."/>
            <person name="Okada S."/>
            <person name="Yoshikawa H."/>
            <person name="Dicks L."/>
            <person name="Nakagawa J."/>
            <person name="Arita M."/>
        </authorList>
    </citation>
    <scope>NUCLEOTIDE SEQUENCE [LARGE SCALE GENOMIC DNA]</scope>
    <source>
        <strain evidence="7 8">DSM 15468</strain>
    </source>
</reference>
<accession>A0A3F3GVP8</accession>
<organism evidence="7 8">
    <name type="scientific">Fructobacillus pseudoficulneus</name>
    <dbReference type="NCBI Taxonomy" id="220714"/>
    <lineage>
        <taxon>Bacteria</taxon>
        <taxon>Bacillati</taxon>
        <taxon>Bacillota</taxon>
        <taxon>Bacilli</taxon>
        <taxon>Lactobacillales</taxon>
        <taxon>Lactobacillaceae</taxon>
        <taxon>Fructobacillus</taxon>
    </lineage>
</organism>
<dbReference type="AlphaFoldDB" id="A0A3F3GVP8"/>
<evidence type="ECO:0000256" key="3">
    <source>
        <dbReference type="ARBA" id="ARBA00022729"/>
    </source>
</evidence>
<dbReference type="GO" id="GO:0016020">
    <property type="term" value="C:membrane"/>
    <property type="evidence" value="ECO:0007669"/>
    <property type="project" value="UniProtKB-SubCell"/>
</dbReference>
<keyword evidence="6" id="KW-0449">Lipoprotein</keyword>
<sequence length="284" mass="31664">MKKKRVGWILLIVVIVIAVVGFTFKKPETSNEKIILGSQGTDTLVWKHIANSDAAKKAHLDITVKDFTDSNSLNTALANNDIQANAFQSYAFYTNYNKTNSKNKVYALGTSYIQPMGLYSSKTKNLKDIANGSVIAIANDPAAESRGLKLLESAGLIELKKHSVNDLLTPNDITANKKNIKIKTVVSTSTPNLLHDDGVTAVVIDNNTAQMAKLNVFKDSLYHEQLDQNTRANVNVIVTNQKHRNDKDYKKLVELYHDSEIQKWIKKNYPGKMEVNKSLSDLEK</sequence>